<dbReference type="Pfam" id="PF00561">
    <property type="entry name" value="Abhydrolase_1"/>
    <property type="match status" value="1"/>
</dbReference>
<dbReference type="PANTHER" id="PTHR43722:SF1">
    <property type="entry name" value="PROLINE IMINOPEPTIDASE"/>
    <property type="match status" value="1"/>
</dbReference>
<dbReference type="InterPro" id="IPR005944">
    <property type="entry name" value="Pro_iminopeptidase"/>
</dbReference>
<evidence type="ECO:0000313" key="5">
    <source>
        <dbReference type="Proteomes" id="UP000693970"/>
    </source>
</evidence>
<organism evidence="3 5">
    <name type="scientific">Nitzschia inconspicua</name>
    <dbReference type="NCBI Taxonomy" id="303405"/>
    <lineage>
        <taxon>Eukaryota</taxon>
        <taxon>Sar</taxon>
        <taxon>Stramenopiles</taxon>
        <taxon>Ochrophyta</taxon>
        <taxon>Bacillariophyta</taxon>
        <taxon>Bacillariophyceae</taxon>
        <taxon>Bacillariophycidae</taxon>
        <taxon>Bacillariales</taxon>
        <taxon>Bacillariaceae</taxon>
        <taxon>Nitzschia</taxon>
    </lineage>
</organism>
<evidence type="ECO:0000313" key="4">
    <source>
        <dbReference type="EMBL" id="KAG7361949.1"/>
    </source>
</evidence>
<dbReference type="GO" id="GO:0004177">
    <property type="term" value="F:aminopeptidase activity"/>
    <property type="evidence" value="ECO:0007669"/>
    <property type="project" value="UniProtKB-KW"/>
</dbReference>
<dbReference type="EMBL" id="JAGRRH010000115">
    <property type="protein sequence ID" value="KAG7336615.1"/>
    <property type="molecule type" value="Genomic_DNA"/>
</dbReference>
<gene>
    <name evidence="4" type="ORF">IV203_025615</name>
    <name evidence="3" type="ORF">IV203_033425</name>
</gene>
<keyword evidence="3" id="KW-0031">Aminopeptidase</keyword>
<dbReference type="PANTHER" id="PTHR43722">
    <property type="entry name" value="PROLINE IMINOPEPTIDASE"/>
    <property type="match status" value="1"/>
</dbReference>
<evidence type="ECO:0000256" key="1">
    <source>
        <dbReference type="SAM" id="MobiDB-lite"/>
    </source>
</evidence>
<feature type="region of interest" description="Disordered" evidence="1">
    <location>
        <begin position="51"/>
        <end position="79"/>
    </location>
</feature>
<reference evidence="3" key="2">
    <citation type="submission" date="2021-04" db="EMBL/GenBank/DDBJ databases">
        <authorList>
            <person name="Podell S."/>
        </authorList>
    </citation>
    <scope>NUCLEOTIDE SEQUENCE</scope>
    <source>
        <strain evidence="3">Hildebrandi</strain>
    </source>
</reference>
<sequence length="412" mass="45732">MREITRAFVRVIGGVAVIFSPMDTFRLSVSAWTVSIGSSVPTRRRSKLVSLSRMNPMMSSSKTESETTSKSASESLSSSSSLRELYPPWNSNLSDCCHYENGTLSVENGFHTLYYQVYSSGKNTTTTSDDAVALFLHGGPGAGCFPNHVRFFNPQRYAKVILLDQRGCGQSYAQETTKLHHFNTLQHLISDIETLRQHLQIHQWTTILGGSWGSTLALAYAQEYPHRVYSLILRGICTMRQSEIDWLFGTGGGASQLFPESFQQFEETVAVVDTTNTNSPKDTTNDPTKNALKEYHRAFFMEISSTTNVSDTIGTEPNTTTALQSWRRWESLMTVAHKLLPAMSTQPALNLSDQSAVMKTLFEWDTNYVESPVVVGTTTSSTSNRNDKSIWTFQDANGKIVPTSATSTQSAE</sequence>
<dbReference type="InterPro" id="IPR000073">
    <property type="entry name" value="AB_hydrolase_1"/>
</dbReference>
<keyword evidence="5" id="KW-1185">Reference proteome</keyword>
<keyword evidence="3" id="KW-0378">Hydrolase</keyword>
<feature type="compositionally biased region" description="Low complexity" evidence="1">
    <location>
        <begin position="59"/>
        <end position="79"/>
    </location>
</feature>
<keyword evidence="3" id="KW-0645">Protease</keyword>
<feature type="domain" description="AB hydrolase-1" evidence="2">
    <location>
        <begin position="134"/>
        <end position="278"/>
    </location>
</feature>
<reference evidence="3" key="1">
    <citation type="journal article" date="2021" name="Sci. Rep.">
        <title>Diploid genomic architecture of Nitzschia inconspicua, an elite biomass production diatom.</title>
        <authorList>
            <person name="Oliver A."/>
            <person name="Podell S."/>
            <person name="Pinowska A."/>
            <person name="Traller J.C."/>
            <person name="Smith S.R."/>
            <person name="McClure R."/>
            <person name="Beliaev A."/>
            <person name="Bohutskyi P."/>
            <person name="Hill E.A."/>
            <person name="Rabines A."/>
            <person name="Zheng H."/>
            <person name="Allen L.Z."/>
            <person name="Kuo A."/>
            <person name="Grigoriev I.V."/>
            <person name="Allen A.E."/>
            <person name="Hazlebeck D."/>
            <person name="Allen E.E."/>
        </authorList>
    </citation>
    <scope>NUCLEOTIDE SEQUENCE</scope>
    <source>
        <strain evidence="3">Hildebrandi</strain>
    </source>
</reference>
<dbReference type="GO" id="GO:0006508">
    <property type="term" value="P:proteolysis"/>
    <property type="evidence" value="ECO:0007669"/>
    <property type="project" value="InterPro"/>
</dbReference>
<comment type="caution">
    <text evidence="3">The sequence shown here is derived from an EMBL/GenBank/DDBJ whole genome shotgun (WGS) entry which is preliminary data.</text>
</comment>
<evidence type="ECO:0000259" key="2">
    <source>
        <dbReference type="Pfam" id="PF00561"/>
    </source>
</evidence>
<name>A0A9K3K4V5_9STRA</name>
<protein>
    <submittedName>
        <fullName evidence="3">Prolyl aminopeptidase</fullName>
    </submittedName>
</protein>
<dbReference type="AlphaFoldDB" id="A0A9K3K4V5"/>
<dbReference type="GO" id="GO:0005737">
    <property type="term" value="C:cytoplasm"/>
    <property type="evidence" value="ECO:0007669"/>
    <property type="project" value="InterPro"/>
</dbReference>
<dbReference type="Proteomes" id="UP000693970">
    <property type="component" value="Unassembled WGS sequence"/>
</dbReference>
<evidence type="ECO:0000313" key="3">
    <source>
        <dbReference type="EMBL" id="KAG7336615.1"/>
    </source>
</evidence>
<accession>A0A9K3K4V5</accession>
<dbReference type="EMBL" id="JAGRRH010000012">
    <property type="protein sequence ID" value="KAG7361949.1"/>
    <property type="molecule type" value="Genomic_DNA"/>
</dbReference>
<dbReference type="OrthoDB" id="202137at2759"/>
<proteinExistence type="predicted"/>